<reference evidence="1 2" key="1">
    <citation type="journal article" date="2021" name="Elife">
        <title>Chloroplast acquisition without the gene transfer in kleptoplastic sea slugs, Plakobranchus ocellatus.</title>
        <authorList>
            <person name="Maeda T."/>
            <person name="Takahashi S."/>
            <person name="Yoshida T."/>
            <person name="Shimamura S."/>
            <person name="Takaki Y."/>
            <person name="Nagai Y."/>
            <person name="Toyoda A."/>
            <person name="Suzuki Y."/>
            <person name="Arimoto A."/>
            <person name="Ishii H."/>
            <person name="Satoh N."/>
            <person name="Nishiyama T."/>
            <person name="Hasebe M."/>
            <person name="Maruyama T."/>
            <person name="Minagawa J."/>
            <person name="Obokata J."/>
            <person name="Shigenobu S."/>
        </authorList>
    </citation>
    <scope>NUCLEOTIDE SEQUENCE [LARGE SCALE GENOMIC DNA]</scope>
</reference>
<evidence type="ECO:0000313" key="1">
    <source>
        <dbReference type="EMBL" id="GFR63455.1"/>
    </source>
</evidence>
<evidence type="ECO:0000313" key="2">
    <source>
        <dbReference type="Proteomes" id="UP000762676"/>
    </source>
</evidence>
<organism evidence="1 2">
    <name type="scientific">Elysia marginata</name>
    <dbReference type="NCBI Taxonomy" id="1093978"/>
    <lineage>
        <taxon>Eukaryota</taxon>
        <taxon>Metazoa</taxon>
        <taxon>Spiralia</taxon>
        <taxon>Lophotrochozoa</taxon>
        <taxon>Mollusca</taxon>
        <taxon>Gastropoda</taxon>
        <taxon>Heterobranchia</taxon>
        <taxon>Euthyneura</taxon>
        <taxon>Panpulmonata</taxon>
        <taxon>Sacoglossa</taxon>
        <taxon>Placobranchoidea</taxon>
        <taxon>Plakobranchidae</taxon>
        <taxon>Elysia</taxon>
    </lineage>
</organism>
<protein>
    <submittedName>
        <fullName evidence="1">Uncharacterized protein</fullName>
    </submittedName>
</protein>
<gene>
    <name evidence="1" type="ORF">ElyMa_000156100</name>
</gene>
<proteinExistence type="predicted"/>
<dbReference type="EMBL" id="BMAT01000295">
    <property type="protein sequence ID" value="GFR63455.1"/>
    <property type="molecule type" value="Genomic_DNA"/>
</dbReference>
<accession>A0AAV4ESU1</accession>
<sequence length="96" mass="10685">MAGGLWGPVNQSSAVKPTLPMGVITSYIIVGGAQGLYQRTLNRPHTYVTTHLLTPNRSHTYVTTHLLTPNRPHTYVTTHLLKPLEEISQRECHVSK</sequence>
<keyword evidence="2" id="KW-1185">Reference proteome</keyword>
<dbReference type="Proteomes" id="UP000762676">
    <property type="component" value="Unassembled WGS sequence"/>
</dbReference>
<dbReference type="AlphaFoldDB" id="A0AAV4ESU1"/>
<comment type="caution">
    <text evidence="1">The sequence shown here is derived from an EMBL/GenBank/DDBJ whole genome shotgun (WGS) entry which is preliminary data.</text>
</comment>
<name>A0AAV4ESU1_9GAST</name>